<keyword evidence="7" id="KW-0012">Acyltransferase</keyword>
<dbReference type="Pfam" id="PF00698">
    <property type="entry name" value="Acyl_transf_1"/>
    <property type="match status" value="1"/>
</dbReference>
<dbReference type="GO" id="GO:0031177">
    <property type="term" value="F:phosphopantetheine binding"/>
    <property type="evidence" value="ECO:0007669"/>
    <property type="project" value="InterPro"/>
</dbReference>
<keyword evidence="13" id="KW-1185">Reference proteome</keyword>
<dbReference type="InterPro" id="IPR057326">
    <property type="entry name" value="KR_dom"/>
</dbReference>
<dbReference type="PANTHER" id="PTHR43775:SF29">
    <property type="entry name" value="ASPERFURANONE POLYKETIDE SYNTHASE AFOG-RELATED"/>
    <property type="match status" value="1"/>
</dbReference>
<dbReference type="SUPFAM" id="SSF52151">
    <property type="entry name" value="FabD/lysophospholipase-like"/>
    <property type="match status" value="1"/>
</dbReference>
<dbReference type="InterPro" id="IPR013154">
    <property type="entry name" value="ADH-like_N"/>
</dbReference>
<feature type="domain" description="Ketosynthase family 3 (KS3)" evidence="10">
    <location>
        <begin position="6"/>
        <end position="431"/>
    </location>
</feature>
<dbReference type="PROSITE" id="PS52004">
    <property type="entry name" value="KS3_2"/>
    <property type="match status" value="1"/>
</dbReference>
<dbReference type="Pfam" id="PF21089">
    <property type="entry name" value="PKS_DH_N"/>
    <property type="match status" value="1"/>
</dbReference>
<dbReference type="SMART" id="SM00825">
    <property type="entry name" value="PKS_KS"/>
    <property type="match status" value="1"/>
</dbReference>
<accession>A0A384K2R8</accession>
<evidence type="ECO:0000256" key="1">
    <source>
        <dbReference type="ARBA" id="ARBA00022450"/>
    </source>
</evidence>
<dbReference type="Pfam" id="PF14765">
    <property type="entry name" value="PS-DH"/>
    <property type="match status" value="1"/>
</dbReference>
<evidence type="ECO:0000259" key="11">
    <source>
        <dbReference type="PROSITE" id="PS52019"/>
    </source>
</evidence>
<dbReference type="PROSITE" id="PS00012">
    <property type="entry name" value="PHOSPHOPANTETHEINE"/>
    <property type="match status" value="1"/>
</dbReference>
<feature type="domain" description="Carrier" evidence="9">
    <location>
        <begin position="2506"/>
        <end position="2583"/>
    </location>
</feature>
<dbReference type="KEGG" id="bfu:BCIN_14g00600"/>
<evidence type="ECO:0000256" key="3">
    <source>
        <dbReference type="ARBA" id="ARBA00022679"/>
    </source>
</evidence>
<dbReference type="InterPro" id="IPR016039">
    <property type="entry name" value="Thiolase-like"/>
</dbReference>
<dbReference type="GO" id="GO:0030639">
    <property type="term" value="P:polyketide biosynthetic process"/>
    <property type="evidence" value="ECO:0007669"/>
    <property type="project" value="UniProtKB-ARBA"/>
</dbReference>
<dbReference type="Gene3D" id="3.40.47.10">
    <property type="match status" value="1"/>
</dbReference>
<evidence type="ECO:0000256" key="5">
    <source>
        <dbReference type="ARBA" id="ARBA00023002"/>
    </source>
</evidence>
<dbReference type="InterPro" id="IPR001227">
    <property type="entry name" value="Ac_transferase_dom_sf"/>
</dbReference>
<dbReference type="InterPro" id="IPR050091">
    <property type="entry name" value="PKS_NRPS_Biosynth_Enz"/>
</dbReference>
<dbReference type="PROSITE" id="PS50075">
    <property type="entry name" value="CARRIER"/>
    <property type="match status" value="1"/>
</dbReference>
<dbReference type="VEuPathDB" id="FungiDB:Bcin14g00600"/>
<dbReference type="InterPro" id="IPR020843">
    <property type="entry name" value="ER"/>
</dbReference>
<dbReference type="GO" id="GO:0006633">
    <property type="term" value="P:fatty acid biosynthetic process"/>
    <property type="evidence" value="ECO:0007669"/>
    <property type="project" value="InterPro"/>
</dbReference>
<dbReference type="Proteomes" id="UP000001798">
    <property type="component" value="Chromosome 14"/>
</dbReference>
<dbReference type="FunFam" id="3.40.50.720:FF:000209">
    <property type="entry name" value="Polyketide synthase Pks12"/>
    <property type="match status" value="1"/>
</dbReference>
<dbReference type="SMART" id="SM00823">
    <property type="entry name" value="PKS_PP"/>
    <property type="match status" value="1"/>
</dbReference>
<dbReference type="InterPro" id="IPR014043">
    <property type="entry name" value="Acyl_transferase_dom"/>
</dbReference>
<dbReference type="GO" id="GO:0016491">
    <property type="term" value="F:oxidoreductase activity"/>
    <property type="evidence" value="ECO:0007669"/>
    <property type="project" value="UniProtKB-KW"/>
</dbReference>
<dbReference type="InterPro" id="IPR011032">
    <property type="entry name" value="GroES-like_sf"/>
</dbReference>
<dbReference type="InterPro" id="IPR036736">
    <property type="entry name" value="ACP-like_sf"/>
</dbReference>
<dbReference type="GO" id="GO:0004315">
    <property type="term" value="F:3-oxoacyl-[acyl-carrier-protein] synthase activity"/>
    <property type="evidence" value="ECO:0007669"/>
    <property type="project" value="InterPro"/>
</dbReference>
<dbReference type="Pfam" id="PF23114">
    <property type="entry name" value="NAD-bd_HRPKS_sdrA"/>
    <property type="match status" value="1"/>
</dbReference>
<dbReference type="RefSeq" id="XP_024552769.1">
    <property type="nucleotide sequence ID" value="XM_024696954.1"/>
</dbReference>
<dbReference type="InterPro" id="IPR049551">
    <property type="entry name" value="PKS_DH_C"/>
</dbReference>
<dbReference type="SMART" id="SM00822">
    <property type="entry name" value="PKS_KR"/>
    <property type="match status" value="1"/>
</dbReference>
<dbReference type="Pfam" id="PF08242">
    <property type="entry name" value="Methyltransf_12"/>
    <property type="match status" value="1"/>
</dbReference>
<dbReference type="SUPFAM" id="SSF50129">
    <property type="entry name" value="GroES-like"/>
    <property type="match status" value="1"/>
</dbReference>
<dbReference type="Gene3D" id="3.40.50.150">
    <property type="entry name" value="Vaccinia Virus protein VP39"/>
    <property type="match status" value="1"/>
</dbReference>
<dbReference type="Gene3D" id="3.40.50.720">
    <property type="entry name" value="NAD(P)-binding Rossmann-like Domain"/>
    <property type="match status" value="2"/>
</dbReference>
<reference evidence="12 13" key="1">
    <citation type="journal article" date="2011" name="PLoS Genet.">
        <title>Genomic analysis of the necrotrophic fungal pathogens Sclerotinia sclerotiorum and Botrytis cinerea.</title>
        <authorList>
            <person name="Amselem J."/>
            <person name="Cuomo C.A."/>
            <person name="van Kan J.A."/>
            <person name="Viaud M."/>
            <person name="Benito E.P."/>
            <person name="Couloux A."/>
            <person name="Coutinho P.M."/>
            <person name="de Vries R.P."/>
            <person name="Dyer P.S."/>
            <person name="Fillinger S."/>
            <person name="Fournier E."/>
            <person name="Gout L."/>
            <person name="Hahn M."/>
            <person name="Kohn L."/>
            <person name="Lapalu N."/>
            <person name="Plummer K.M."/>
            <person name="Pradier J.M."/>
            <person name="Quevillon E."/>
            <person name="Sharon A."/>
            <person name="Simon A."/>
            <person name="ten Have A."/>
            <person name="Tudzynski B."/>
            <person name="Tudzynski P."/>
            <person name="Wincker P."/>
            <person name="Andrew M."/>
            <person name="Anthouard V."/>
            <person name="Beever R.E."/>
            <person name="Beffa R."/>
            <person name="Benoit I."/>
            <person name="Bouzid O."/>
            <person name="Brault B."/>
            <person name="Chen Z."/>
            <person name="Choquer M."/>
            <person name="Collemare J."/>
            <person name="Cotton P."/>
            <person name="Danchin E.G."/>
            <person name="Da Silva C."/>
            <person name="Gautier A."/>
            <person name="Giraud C."/>
            <person name="Giraud T."/>
            <person name="Gonzalez C."/>
            <person name="Grossetete S."/>
            <person name="Guldener U."/>
            <person name="Henrissat B."/>
            <person name="Howlett B.J."/>
            <person name="Kodira C."/>
            <person name="Kretschmer M."/>
            <person name="Lappartient A."/>
            <person name="Leroch M."/>
            <person name="Levis C."/>
            <person name="Mauceli E."/>
            <person name="Neuveglise C."/>
            <person name="Oeser B."/>
            <person name="Pearson M."/>
            <person name="Poulain J."/>
            <person name="Poussereau N."/>
            <person name="Quesneville H."/>
            <person name="Rascle C."/>
            <person name="Schumacher J."/>
            <person name="Segurens B."/>
            <person name="Sexton A."/>
            <person name="Silva E."/>
            <person name="Sirven C."/>
            <person name="Soanes D.M."/>
            <person name="Talbot N.J."/>
            <person name="Templeton M."/>
            <person name="Yandava C."/>
            <person name="Yarden O."/>
            <person name="Zeng Q."/>
            <person name="Rollins J.A."/>
            <person name="Lebrun M.H."/>
            <person name="Dickman M."/>
        </authorList>
    </citation>
    <scope>NUCLEOTIDE SEQUENCE [LARGE SCALE GENOMIC DNA]</scope>
    <source>
        <strain evidence="12 13">B05.10</strain>
    </source>
</reference>
<name>A0A384K2R8_BOTFB</name>
<feature type="domain" description="PKS/mFAS DH" evidence="11">
    <location>
        <begin position="970"/>
        <end position="1287"/>
    </location>
</feature>
<dbReference type="SUPFAM" id="SSF53901">
    <property type="entry name" value="Thiolase-like"/>
    <property type="match status" value="1"/>
</dbReference>
<protein>
    <submittedName>
        <fullName evidence="12">Bcpks1</fullName>
    </submittedName>
</protein>
<dbReference type="Gene3D" id="3.30.70.3290">
    <property type="match status" value="1"/>
</dbReference>
<dbReference type="InterPro" id="IPR036291">
    <property type="entry name" value="NAD(P)-bd_dom_sf"/>
</dbReference>
<dbReference type="InterPro" id="IPR049552">
    <property type="entry name" value="PKS_DH_N"/>
</dbReference>
<evidence type="ECO:0000256" key="2">
    <source>
        <dbReference type="ARBA" id="ARBA00022553"/>
    </source>
</evidence>
<dbReference type="InterPro" id="IPR029063">
    <property type="entry name" value="SAM-dependent_MTases_sf"/>
</dbReference>
<dbReference type="InterPro" id="IPR013149">
    <property type="entry name" value="ADH-like_C"/>
</dbReference>
<dbReference type="Gene3D" id="3.90.180.10">
    <property type="entry name" value="Medium-chain alcohol dehydrogenases, catalytic domain"/>
    <property type="match status" value="1"/>
</dbReference>
<dbReference type="Gene3D" id="3.40.366.10">
    <property type="entry name" value="Malonyl-Coenzyme A Acyl Carrier Protein, domain 2"/>
    <property type="match status" value="1"/>
</dbReference>
<dbReference type="InterPro" id="IPR032821">
    <property type="entry name" value="PKS_assoc"/>
</dbReference>
<dbReference type="SMART" id="SM00827">
    <property type="entry name" value="PKS_AT"/>
    <property type="match status" value="1"/>
</dbReference>
<gene>
    <name evidence="12" type="primary">Bcpks1</name>
    <name evidence="12" type="ORF">BCIN_14g00600</name>
</gene>
<keyword evidence="1" id="KW-0596">Phosphopantetheine</keyword>
<dbReference type="GO" id="GO:1901336">
    <property type="term" value="P:lactone biosynthetic process"/>
    <property type="evidence" value="ECO:0007669"/>
    <property type="project" value="UniProtKB-ARBA"/>
</dbReference>
<dbReference type="SMART" id="SM00826">
    <property type="entry name" value="PKS_DH"/>
    <property type="match status" value="1"/>
</dbReference>
<dbReference type="PROSITE" id="PS00606">
    <property type="entry name" value="KS3_1"/>
    <property type="match status" value="1"/>
</dbReference>
<dbReference type="InterPro" id="IPR014030">
    <property type="entry name" value="Ketoacyl_synth_N"/>
</dbReference>
<dbReference type="InterPro" id="IPR006162">
    <property type="entry name" value="Ppantetheine_attach_site"/>
</dbReference>
<dbReference type="InterPro" id="IPR013217">
    <property type="entry name" value="Methyltransf_12"/>
</dbReference>
<dbReference type="CDD" id="cd02440">
    <property type="entry name" value="AdoMet_MTases"/>
    <property type="match status" value="1"/>
</dbReference>
<dbReference type="InterPro" id="IPR013968">
    <property type="entry name" value="PKS_KR"/>
</dbReference>
<evidence type="ECO:0000256" key="6">
    <source>
        <dbReference type="ARBA" id="ARBA00023268"/>
    </source>
</evidence>
<evidence type="ECO:0000259" key="10">
    <source>
        <dbReference type="PROSITE" id="PS52004"/>
    </source>
</evidence>
<dbReference type="CDD" id="cd00833">
    <property type="entry name" value="PKS"/>
    <property type="match status" value="1"/>
</dbReference>
<dbReference type="OrthoDB" id="329835at2759"/>
<dbReference type="Pfam" id="PF23297">
    <property type="entry name" value="ACP_SdgA_C"/>
    <property type="match status" value="1"/>
</dbReference>
<keyword evidence="2" id="KW-0597">Phosphoprotein</keyword>
<dbReference type="InterPro" id="IPR049900">
    <property type="entry name" value="PKS_mFAS_DH"/>
</dbReference>
<dbReference type="InterPro" id="IPR056501">
    <property type="entry name" value="NAD-bd_HRPKS_sdrA"/>
</dbReference>
<keyword evidence="5" id="KW-0560">Oxidoreductase</keyword>
<reference evidence="12 13" key="3">
    <citation type="journal article" date="2017" name="Mol. Plant Pathol.">
        <title>A gapless genome sequence of the fungus Botrytis cinerea.</title>
        <authorList>
            <person name="Van Kan J.A."/>
            <person name="Stassen J.H."/>
            <person name="Mosbach A."/>
            <person name="Van Der Lee T.A."/>
            <person name="Faino L."/>
            <person name="Farmer A.D."/>
            <person name="Papasotiriou D.G."/>
            <person name="Zhou S."/>
            <person name="Seidl M.F."/>
            <person name="Cottam E."/>
            <person name="Edel D."/>
            <person name="Hahn M."/>
            <person name="Schwartz D.C."/>
            <person name="Dietrich R.A."/>
            <person name="Widdison S."/>
            <person name="Scalliet G."/>
        </authorList>
    </citation>
    <scope>NUCLEOTIDE SEQUENCE [LARGE SCALE GENOMIC DNA]</scope>
    <source>
        <strain evidence="12 13">B05.10</strain>
    </source>
</reference>
<dbReference type="InterPro" id="IPR020807">
    <property type="entry name" value="PKS_DH"/>
</dbReference>
<reference evidence="12 13" key="2">
    <citation type="journal article" date="2012" name="Eukaryot. Cell">
        <title>Genome update of Botrytis cinerea strains B05.10 and T4.</title>
        <authorList>
            <person name="Staats M."/>
            <person name="van Kan J.A."/>
        </authorList>
    </citation>
    <scope>NUCLEOTIDE SEQUENCE [LARGE SCALE GENOMIC DNA]</scope>
    <source>
        <strain evidence="12 13">B05.10</strain>
    </source>
</reference>
<proteinExistence type="predicted"/>
<dbReference type="Pfam" id="PF00109">
    <property type="entry name" value="ketoacyl-synt"/>
    <property type="match status" value="1"/>
</dbReference>
<dbReference type="PROSITE" id="PS52019">
    <property type="entry name" value="PKS_MFAS_DH"/>
    <property type="match status" value="1"/>
</dbReference>
<dbReference type="InterPro" id="IPR009081">
    <property type="entry name" value="PP-bd_ACP"/>
</dbReference>
<dbReference type="InterPro" id="IPR042104">
    <property type="entry name" value="PKS_dehydratase_sf"/>
</dbReference>
<dbReference type="Gene3D" id="1.10.1200.10">
    <property type="entry name" value="ACP-like"/>
    <property type="match status" value="1"/>
</dbReference>
<dbReference type="EMBL" id="CP009818">
    <property type="protein sequence ID" value="ATZ56837.1"/>
    <property type="molecule type" value="Genomic_DNA"/>
</dbReference>
<sequence>MDQDLLEPIAIVGISLKYPQDATGPEAFWKLIQEKRCTMTEWPSDRLNIDAFYHPDKKKNSTIYTRGGNFLKGDLAAFDPSFFSITAEEAKAMDPQHRLLLETTYQALENAGIPLSKASGTKTGVYTGSMADDYRFTSLKDPEDLPKYAVTGTAMSLLANRLSWFFNLGGPSINLDSACSSSLMALDIACQGLRNGDSSMAIVAGSCLISCLETWISLCNMGFLSPDSRCYSFDNRANGYARSEGVGVVIIKKLSDALKDNDTIRAVIRATGSNSDGHTPGITQPSREAQTRLIEETYIKGGLDPAKTRYFEAHGTGTPLGDPIEAGAIGSVFREYRSATEPLYVGALKSNIGHLEGGSGIAGLIKTVLVLEKGIIPPNANFEQANSNIDAEFFHLRFPTEQAPWPSQGLRRASVNSFGFGGSNSHCIVDDAYHFLKLHSLVGNHNTIFDSQICQDILESEDKAYVNRATAKSFKFVSDPQLLVFSAVDKDGIRRVAEAYRSYFAGHALKTQRSQLSFLRDLAYTLSVRRTAFVWRSFVVTDTLTDLLDLPTKISLPIRAASSLGVAFIFTGQGAQYSRMGTALLSLSVFRDALKKANEIFRQLGCTWCLFNELAHDKSASNINDPAYAQPLCTALQLALIKLLRKYGVSPTIVLGHSSGEIAAAYACGGLSFKSACKVAFFRGQVAQKIRQDFKRPPRAMISINLAEFEIQPYLTKLVGSSNSGSFTTACVNSPCNVTLSGLESDIDLLQQQLNTDGIFGRKLKTGVAYHSPQMNEVAHEYSHLIQSLTIGRTPLSPVVMISSVTGERIANVDCLSQAQYWVRNLVGQVNFLKAYGELVSTATSSPKRKLGAKNSSFKVCDVLEIGPHPALQRYVKDISDKLSPKPELRYHSTLSRNASNTIFIKDLAGRLSSLGYKINFDCVNEPQDPCTSQQKLLVDLPEYPFNHSRSYWHEPRRQRELNLRESPELELLGTPMSDGNPLESRWRKIFDPARVSWIQDHKVNGKVIYPATGMIVMAIEASKQMAPKDQKINGFRLRDIIISNPIQISSQDPKTEAQLCMRPLQNSSDKNCTSYDFRIHAINNGYWKEVCRGIIQVEYETDITEVDHGKVERDEQEDYTLKHEAAARECIESISKEALYQCTSDMGVELGLSFKRLDKILYDGNKVAIADLATFDWAGQEGIDSVESHTIHPTTLDALVQLSWIPLTDGFSTKIPTMIPTRIENAWISNTGLSYQETRSIQVYCTAERKGHQKAEVSSFALDRMGELRLSLSRLESSIVSDTTTFQEKLQPRQLSWYISWKPDVVFLKPHEVLRFCRSETIEEVDRIKVYQTLESMLKYFAKKALNTISEAEEKNAKPFIQKYLASLRRYLKVGEKSTCSNKLLSSAIELDDDYEIDLTIFRDMEDHPLLKSYLSIGKELPGIIRGQVNPLEILFSEEKIAELYYRDICVRGTYGKDIARYLDLLAHKNPGLDVLEIGSGTGSFTECILSALIGFDGTERCTERFNSYHYTDISPSFFEQAREKFGPFSNRLHFRVLDIEGDLASQGFGEGSFDLVLAHSVLHATSSLAHTLQNCRKLLRPGGKLIMLENTQPDLMRTGFVFGTLEGWWLSTEEFRSGGPCVSEETWRKVLVKNGFTGVDFSICDTDDPRYHEYSLIVSTANEEDIPTTIQKLIFLVDLASSRQVEVVRNIRAYLKPSINMEIQLLSYKQTISIKDAQSSFLVFLPEIEVPFLHDLSSSDFDVLKHMCISAKNILWVSHSSTGTRFAAFNGLVDGMARALRSELDIAFVTLHIEGSGTDLKKWGETIASVLSQKLLITGMSKDMEYVAHDNLLYTGRIIEAKALDQQIHTRIHEQTRKVRVDQAGAVALTLKKPGLLESLQFTRDENFHLEIGPDEVEIKVQYIGLNFRDLLVSLGRYHNNDNLLGCESSGIVTRVGVNCKTFVPGDRACMAKFGCMNTYVRAHSDLVFQIPKGMTSEEAAGSIMPGSTAYHSLINVAKLKRGESILIHAASGATGQMAIQIAKYLNCDIYVTVGFDKKKKILMEQYGIPEDHIFYSRNLSFVKGIRRMTQGRGIDVVLNYLSGDALIATWELIAPYGRFIELGTLDIYTNTKLPMSSFAKNVTFAAITIDSLNIERPKEFREIMLNVIDYFHRGIFHSVKPFHLISIGNLKEAMRLLQGGKTSGKIVLSLDSADIIPATIQPQALWTFDSKSTYIIAGGLGGLGRSTALWMANKGAKYLVLLSRSGPVTEAATSLLTKLSDMGVSVEVPICDITYSDQLRKVISQFPKTFPPIKGCIQATMVLKDILFEKMNFEEWSAATSPKVRGTWNLHEALPDNLDFFILLSSIAGVFGSMGQSNYAAGNTFQDAFCLYRSSQGQKTISLRLGIMSDVGIISENPDVLKIRDLATESASVKEAEFLALLDHYCSPDNPLELLGSQETLPIIGLLAPSQFSNQELEIPSWAQTPTFSPLAYVGRDDTFSADTKPAKTNFKSQLQTAESANEVKEVVSTAIITKLTKSLGVELADIDTNKPFHAYGVDSLLAVELRNWFGKELGTNVAVYDIMGAENIRAMSDFVARNSSLVVLKEEA</sequence>
<dbReference type="SMART" id="SM00829">
    <property type="entry name" value="PKS_ER"/>
    <property type="match status" value="1"/>
</dbReference>
<dbReference type="SUPFAM" id="SSF53335">
    <property type="entry name" value="S-adenosyl-L-methionine-dependent methyltransferases"/>
    <property type="match status" value="1"/>
</dbReference>
<feature type="active site" description="Proton acceptor; for dehydratase activity" evidence="8">
    <location>
        <position position="1002"/>
    </location>
</feature>
<evidence type="ECO:0000259" key="9">
    <source>
        <dbReference type="PROSITE" id="PS50075"/>
    </source>
</evidence>
<feature type="active site" description="Proton donor; for dehydratase activity" evidence="8">
    <location>
        <position position="1198"/>
    </location>
</feature>
<evidence type="ECO:0000256" key="7">
    <source>
        <dbReference type="ARBA" id="ARBA00023315"/>
    </source>
</evidence>
<keyword evidence="3" id="KW-0808">Transferase</keyword>
<dbReference type="InterPro" id="IPR014031">
    <property type="entry name" value="Ketoacyl_synth_C"/>
</dbReference>
<dbReference type="SUPFAM" id="SSF47336">
    <property type="entry name" value="ACP-like"/>
    <property type="match status" value="1"/>
</dbReference>
<dbReference type="GO" id="GO:0004312">
    <property type="term" value="F:fatty acid synthase activity"/>
    <property type="evidence" value="ECO:0007669"/>
    <property type="project" value="TreeGrafter"/>
</dbReference>
<dbReference type="CDD" id="cd05274">
    <property type="entry name" value="KR_FAS_SDR_x"/>
    <property type="match status" value="1"/>
</dbReference>
<dbReference type="Pfam" id="PF16197">
    <property type="entry name" value="KAsynt_C_assoc"/>
    <property type="match status" value="1"/>
</dbReference>
<dbReference type="Pfam" id="PF00107">
    <property type="entry name" value="ADH_zinc_N"/>
    <property type="match status" value="1"/>
</dbReference>
<feature type="region of interest" description="C-terminal hotdog fold" evidence="8">
    <location>
        <begin position="1132"/>
        <end position="1287"/>
    </location>
</feature>
<evidence type="ECO:0000256" key="8">
    <source>
        <dbReference type="PROSITE-ProRule" id="PRU01363"/>
    </source>
</evidence>
<dbReference type="InterPro" id="IPR020806">
    <property type="entry name" value="PKS_PP-bd"/>
</dbReference>
<keyword evidence="6" id="KW-0511">Multifunctional enzyme</keyword>
<evidence type="ECO:0000313" key="12">
    <source>
        <dbReference type="EMBL" id="ATZ56837.1"/>
    </source>
</evidence>
<dbReference type="InterPro" id="IPR016035">
    <property type="entry name" value="Acyl_Trfase/lysoPLipase"/>
</dbReference>
<evidence type="ECO:0000256" key="4">
    <source>
        <dbReference type="ARBA" id="ARBA00022857"/>
    </source>
</evidence>
<dbReference type="GeneID" id="5428402"/>
<dbReference type="Gene3D" id="3.10.129.110">
    <property type="entry name" value="Polyketide synthase dehydratase"/>
    <property type="match status" value="1"/>
</dbReference>
<keyword evidence="4" id="KW-0521">NADP</keyword>
<dbReference type="InterPro" id="IPR018201">
    <property type="entry name" value="Ketoacyl_synth_AS"/>
</dbReference>
<evidence type="ECO:0000313" key="13">
    <source>
        <dbReference type="Proteomes" id="UP000001798"/>
    </source>
</evidence>
<organism evidence="12 13">
    <name type="scientific">Botryotinia fuckeliana (strain B05.10)</name>
    <name type="common">Noble rot fungus</name>
    <name type="synonym">Botrytis cinerea</name>
    <dbReference type="NCBI Taxonomy" id="332648"/>
    <lineage>
        <taxon>Eukaryota</taxon>
        <taxon>Fungi</taxon>
        <taxon>Dikarya</taxon>
        <taxon>Ascomycota</taxon>
        <taxon>Pezizomycotina</taxon>
        <taxon>Leotiomycetes</taxon>
        <taxon>Helotiales</taxon>
        <taxon>Sclerotiniaceae</taxon>
        <taxon>Botrytis</taxon>
    </lineage>
</organism>
<dbReference type="Pfam" id="PF02801">
    <property type="entry name" value="Ketoacyl-synt_C"/>
    <property type="match status" value="1"/>
</dbReference>
<dbReference type="CDD" id="cd05195">
    <property type="entry name" value="enoyl_red"/>
    <property type="match status" value="1"/>
</dbReference>
<dbReference type="PANTHER" id="PTHR43775">
    <property type="entry name" value="FATTY ACID SYNTHASE"/>
    <property type="match status" value="1"/>
</dbReference>
<feature type="region of interest" description="N-terminal hotdog fold" evidence="8">
    <location>
        <begin position="970"/>
        <end position="1103"/>
    </location>
</feature>
<dbReference type="InterPro" id="IPR020841">
    <property type="entry name" value="PKS_Beta-ketoAc_synthase_dom"/>
</dbReference>
<dbReference type="Pfam" id="PF08659">
    <property type="entry name" value="KR"/>
    <property type="match status" value="1"/>
</dbReference>
<dbReference type="SUPFAM" id="SSF51735">
    <property type="entry name" value="NAD(P)-binding Rossmann-fold domains"/>
    <property type="match status" value="2"/>
</dbReference>
<dbReference type="Pfam" id="PF08240">
    <property type="entry name" value="ADH_N"/>
    <property type="match status" value="1"/>
</dbReference>